<dbReference type="InterPro" id="IPR036638">
    <property type="entry name" value="HLH_DNA-bd_sf"/>
</dbReference>
<feature type="region of interest" description="Disordered" evidence="8">
    <location>
        <begin position="243"/>
        <end position="273"/>
    </location>
</feature>
<evidence type="ECO:0000256" key="5">
    <source>
        <dbReference type="ARBA" id="ARBA00023163"/>
    </source>
</evidence>
<evidence type="ECO:0000259" key="9">
    <source>
        <dbReference type="PROSITE" id="PS50888"/>
    </source>
</evidence>
<evidence type="ECO:0000313" key="11">
    <source>
        <dbReference type="Proteomes" id="UP000558488"/>
    </source>
</evidence>
<evidence type="ECO:0000256" key="6">
    <source>
        <dbReference type="ARBA" id="ARBA00023242"/>
    </source>
</evidence>
<reference evidence="10 11" key="1">
    <citation type="journal article" date="2020" name="Nature">
        <title>Six reference-quality genomes reveal evolution of bat adaptations.</title>
        <authorList>
            <person name="Jebb D."/>
            <person name="Huang Z."/>
            <person name="Pippel M."/>
            <person name="Hughes G.M."/>
            <person name="Lavrichenko K."/>
            <person name="Devanna P."/>
            <person name="Winkler S."/>
            <person name="Jermiin L.S."/>
            <person name="Skirmuntt E.C."/>
            <person name="Katzourakis A."/>
            <person name="Burkitt-Gray L."/>
            <person name="Ray D.A."/>
            <person name="Sullivan K.A.M."/>
            <person name="Roscito J.G."/>
            <person name="Kirilenko B.M."/>
            <person name="Davalos L.M."/>
            <person name="Corthals A.P."/>
            <person name="Power M.L."/>
            <person name="Jones G."/>
            <person name="Ransome R.D."/>
            <person name="Dechmann D.K.N."/>
            <person name="Locatelli A.G."/>
            <person name="Puechmaille S.J."/>
            <person name="Fedrigo O."/>
            <person name="Jarvis E.D."/>
            <person name="Hiller M."/>
            <person name="Vernes S.C."/>
            <person name="Myers E.W."/>
            <person name="Teeling E.C."/>
        </authorList>
    </citation>
    <scope>NUCLEOTIDE SEQUENCE [LARGE SCALE GENOMIC DNA]</scope>
    <source>
        <strain evidence="10">MPipKuh1</strain>
        <tissue evidence="10">Flight muscle</tissue>
    </source>
</reference>
<dbReference type="GO" id="GO:0046983">
    <property type="term" value="F:protein dimerization activity"/>
    <property type="evidence" value="ECO:0007669"/>
    <property type="project" value="InterPro"/>
</dbReference>
<feature type="compositionally biased region" description="Pro residues" evidence="8">
    <location>
        <begin position="358"/>
        <end position="368"/>
    </location>
</feature>
<dbReference type="AlphaFoldDB" id="A0A7J7YXP9"/>
<evidence type="ECO:0000256" key="1">
    <source>
        <dbReference type="ARBA" id="ARBA00004123"/>
    </source>
</evidence>
<dbReference type="Pfam" id="PF00010">
    <property type="entry name" value="HLH"/>
    <property type="match status" value="1"/>
</dbReference>
<organism evidence="10 11">
    <name type="scientific">Pipistrellus kuhlii</name>
    <name type="common">Kuhl's pipistrelle</name>
    <dbReference type="NCBI Taxonomy" id="59472"/>
    <lineage>
        <taxon>Eukaryota</taxon>
        <taxon>Metazoa</taxon>
        <taxon>Chordata</taxon>
        <taxon>Craniata</taxon>
        <taxon>Vertebrata</taxon>
        <taxon>Euteleostomi</taxon>
        <taxon>Mammalia</taxon>
        <taxon>Eutheria</taxon>
        <taxon>Laurasiatheria</taxon>
        <taxon>Chiroptera</taxon>
        <taxon>Yangochiroptera</taxon>
        <taxon>Vespertilionidae</taxon>
        <taxon>Pipistrellus</taxon>
    </lineage>
</organism>
<evidence type="ECO:0000256" key="8">
    <source>
        <dbReference type="SAM" id="MobiDB-lite"/>
    </source>
</evidence>
<accession>A0A7J7YXP9</accession>
<feature type="compositionally biased region" description="Polar residues" evidence="8">
    <location>
        <begin position="254"/>
        <end position="264"/>
    </location>
</feature>
<keyword evidence="11" id="KW-1185">Reference proteome</keyword>
<comment type="subcellular location">
    <subcellularLocation>
        <location evidence="1">Nucleus</location>
    </subcellularLocation>
</comment>
<dbReference type="Proteomes" id="UP000558488">
    <property type="component" value="Unassembled WGS sequence"/>
</dbReference>
<dbReference type="FunFam" id="4.10.280.10:FF:000028">
    <property type="entry name" value="MLX interacting protein like"/>
    <property type="match status" value="1"/>
</dbReference>
<dbReference type="EMBL" id="JACAGB010000004">
    <property type="protein sequence ID" value="KAF6366654.1"/>
    <property type="molecule type" value="Genomic_DNA"/>
</dbReference>
<evidence type="ECO:0000256" key="2">
    <source>
        <dbReference type="ARBA" id="ARBA00022553"/>
    </source>
</evidence>
<dbReference type="SUPFAM" id="SSF47459">
    <property type="entry name" value="HLH, helix-loop-helix DNA-binding domain"/>
    <property type="match status" value="1"/>
</dbReference>
<gene>
    <name evidence="10" type="ORF">mPipKuh1_011605</name>
</gene>
<keyword evidence="5" id="KW-0804">Transcription</keyword>
<keyword evidence="7" id="KW-0175">Coiled coil</keyword>
<dbReference type="PANTHER" id="PTHR15741">
    <property type="entry name" value="BASIC HELIX-LOOP-HELIX ZIP TRANSCRIPTION FACTOR"/>
    <property type="match status" value="1"/>
</dbReference>
<name>A0A7J7YXP9_PIPKU</name>
<dbReference type="SMART" id="SM00353">
    <property type="entry name" value="HLH"/>
    <property type="match status" value="1"/>
</dbReference>
<feature type="region of interest" description="Disordered" evidence="8">
    <location>
        <begin position="342"/>
        <end position="431"/>
    </location>
</feature>
<dbReference type="PANTHER" id="PTHR15741:SF14">
    <property type="entry name" value="CARBOHYDRATE-RESPONSIVE ELEMENT-BINDING PROTEIN"/>
    <property type="match status" value="1"/>
</dbReference>
<feature type="domain" description="BHLH" evidence="9">
    <location>
        <begin position="554"/>
        <end position="608"/>
    </location>
</feature>
<feature type="region of interest" description="Disordered" evidence="8">
    <location>
        <begin position="1"/>
        <end position="40"/>
    </location>
</feature>
<dbReference type="InterPro" id="IPR011598">
    <property type="entry name" value="bHLH_dom"/>
</dbReference>
<feature type="region of interest" description="Disordered" evidence="8">
    <location>
        <begin position="290"/>
        <end position="329"/>
    </location>
</feature>
<evidence type="ECO:0000313" key="10">
    <source>
        <dbReference type="EMBL" id="KAF6366654.1"/>
    </source>
</evidence>
<dbReference type="GO" id="GO:0005634">
    <property type="term" value="C:nucleus"/>
    <property type="evidence" value="ECO:0007669"/>
    <property type="project" value="UniProtKB-SubCell"/>
</dbReference>
<evidence type="ECO:0000256" key="3">
    <source>
        <dbReference type="ARBA" id="ARBA00023015"/>
    </source>
</evidence>
<keyword evidence="2" id="KW-0597">Phosphoprotein</keyword>
<evidence type="ECO:0000256" key="7">
    <source>
        <dbReference type="SAM" id="Coils"/>
    </source>
</evidence>
<comment type="caution">
    <text evidence="10">The sequence shown here is derived from an EMBL/GenBank/DDBJ whole genome shotgun (WGS) entry which is preliminary data.</text>
</comment>
<dbReference type="PROSITE" id="PS50888">
    <property type="entry name" value="BHLH"/>
    <property type="match status" value="1"/>
</dbReference>
<feature type="region of interest" description="Disordered" evidence="8">
    <location>
        <begin position="478"/>
        <end position="556"/>
    </location>
</feature>
<sequence>MATAGALAGLAAGLQGPRTVPGADSDSDTDSEDPGARRGAGGLLRSQVIHSGHFMVSSPHSDSLPRRRAREGPVALADFGPRSIDPTLTRLFECMSLAYSGKLVSPKWKNFKGLKLLCRDKIRLNNAIWRAWYIQYVERRKSPVCGFVTPLQGPEADAHRKPEAVVLEGNYWKRRIELPPEDAYVGNADMIQPELTPLQPSLDDFMETSDFFTNYRPPQTATPSNFLEPPSFGPMADSLFSSGILGSEAPPASSGMTLLSGHTHQQARRSCPGSLDSSIFLSSDFLLPEDPKPKLPASPSPPPLLQYPAPARGPGPEPCPPPLFPSMAPPAAVLQEEPLFSPRFSFPTVPPASGGSPLPAPTTFPPTPQSGTGPAPTHFPMDLLSSGYPEPLFGPHFTMPQGVQPRGKPPTPSPRERKPSPRTLAPAIAGGNNSCLTQLLTAAKPEQALEPPLVSNVLLRPPKSRETVPEFPCTFLPPTPAPTPPRPPLGSATLAPPRPLIAPKVERLSPPAPSGGERRPSGELNSMPGPGTLSVRVSLPQPILSRGRPDKTENRRITHISAEQKRRFNIKLGFDTLHGLVSTLNTQPSLKVSKATTLQKTAEYITMLQQERAALQEEAQQLRDQIEELNAAINLCQQQLPATGVPITHQRFDQMRDMFDDYVRARTLHNWKFWVFSILIRPLFESFNGMVSTASLQSLRQTSLAWLDQYCSLPALRPST</sequence>
<dbReference type="InterPro" id="IPR052207">
    <property type="entry name" value="Max-like/E-box_TFs"/>
</dbReference>
<keyword evidence="6" id="KW-0539">Nucleus</keyword>
<feature type="compositionally biased region" description="Pro residues" evidence="8">
    <location>
        <begin position="478"/>
        <end position="488"/>
    </location>
</feature>
<feature type="compositionally biased region" description="Low complexity" evidence="8">
    <location>
        <begin position="1"/>
        <end position="14"/>
    </location>
</feature>
<evidence type="ECO:0000256" key="4">
    <source>
        <dbReference type="ARBA" id="ARBA00023125"/>
    </source>
</evidence>
<dbReference type="GO" id="GO:0000978">
    <property type="term" value="F:RNA polymerase II cis-regulatory region sequence-specific DNA binding"/>
    <property type="evidence" value="ECO:0007669"/>
    <property type="project" value="TreeGrafter"/>
</dbReference>
<feature type="compositionally biased region" description="Basic and acidic residues" evidence="8">
    <location>
        <begin position="547"/>
        <end position="556"/>
    </location>
</feature>
<dbReference type="GO" id="GO:0000981">
    <property type="term" value="F:DNA-binding transcription factor activity, RNA polymerase II-specific"/>
    <property type="evidence" value="ECO:0007669"/>
    <property type="project" value="TreeGrafter"/>
</dbReference>
<feature type="compositionally biased region" description="Pro residues" evidence="8">
    <location>
        <begin position="294"/>
        <end position="328"/>
    </location>
</feature>
<keyword evidence="4" id="KW-0238">DNA-binding</keyword>
<protein>
    <submittedName>
        <fullName evidence="10">MLX interacting protein like</fullName>
    </submittedName>
</protein>
<dbReference type="CDD" id="cd19689">
    <property type="entry name" value="bHLHzip_MLXIPL"/>
    <property type="match status" value="1"/>
</dbReference>
<dbReference type="Gene3D" id="4.10.280.10">
    <property type="entry name" value="Helix-loop-helix DNA-binding domain"/>
    <property type="match status" value="1"/>
</dbReference>
<feature type="coiled-coil region" evidence="7">
    <location>
        <begin position="598"/>
        <end position="639"/>
    </location>
</feature>
<proteinExistence type="predicted"/>
<keyword evidence="3" id="KW-0805">Transcription regulation</keyword>